<reference evidence="15" key="1">
    <citation type="journal article" date="2023" name="Science">
        <title>Genome structures resolve the early diversification of teleost fishes.</title>
        <authorList>
            <person name="Parey E."/>
            <person name="Louis A."/>
            <person name="Montfort J."/>
            <person name="Bouchez O."/>
            <person name="Roques C."/>
            <person name="Iampietro C."/>
            <person name="Lluch J."/>
            <person name="Castinel A."/>
            <person name="Donnadieu C."/>
            <person name="Desvignes T."/>
            <person name="Floi Bucao C."/>
            <person name="Jouanno E."/>
            <person name="Wen M."/>
            <person name="Mejri S."/>
            <person name="Dirks R."/>
            <person name="Jansen H."/>
            <person name="Henkel C."/>
            <person name="Chen W.J."/>
            <person name="Zahm M."/>
            <person name="Cabau C."/>
            <person name="Klopp C."/>
            <person name="Thompson A.W."/>
            <person name="Robinson-Rechavi M."/>
            <person name="Braasch I."/>
            <person name="Lecointre G."/>
            <person name="Bobe J."/>
            <person name="Postlethwait J.H."/>
            <person name="Berthelot C."/>
            <person name="Roest Crollius H."/>
            <person name="Guiguen Y."/>
        </authorList>
    </citation>
    <scope>NUCLEOTIDE SEQUENCE</scope>
    <source>
        <strain evidence="15">NC1722</strain>
    </source>
</reference>
<comment type="similarity">
    <text evidence="11">Belongs to the G-protein coupled receptor 3 family. TAS1R subfamily.</text>
</comment>
<dbReference type="Pfam" id="PF00003">
    <property type="entry name" value="7tm_3"/>
    <property type="match status" value="1"/>
</dbReference>
<dbReference type="InterPro" id="IPR011500">
    <property type="entry name" value="GPCR_3_9-Cys_dom"/>
</dbReference>
<evidence type="ECO:0000256" key="13">
    <source>
        <dbReference type="SAM" id="Phobius"/>
    </source>
</evidence>
<dbReference type="PRINTS" id="PR00248">
    <property type="entry name" value="GPCRMGR"/>
</dbReference>
<dbReference type="Pfam" id="PF01094">
    <property type="entry name" value="ANF_receptor"/>
    <property type="match status" value="1"/>
</dbReference>
<evidence type="ECO:0000256" key="10">
    <source>
        <dbReference type="ARBA" id="ARBA00023224"/>
    </source>
</evidence>
<evidence type="ECO:0000256" key="4">
    <source>
        <dbReference type="ARBA" id="ARBA00022729"/>
    </source>
</evidence>
<keyword evidence="3 13" id="KW-0812">Transmembrane</keyword>
<gene>
    <name evidence="15" type="ORF">AAFF_G00395010</name>
</gene>
<evidence type="ECO:0000313" key="16">
    <source>
        <dbReference type="Proteomes" id="UP001221898"/>
    </source>
</evidence>
<feature type="domain" description="G-protein coupled receptors family 3 profile" evidence="14">
    <location>
        <begin position="665"/>
        <end position="923"/>
    </location>
</feature>
<evidence type="ECO:0000256" key="11">
    <source>
        <dbReference type="ARBA" id="ARBA00038492"/>
    </source>
</evidence>
<evidence type="ECO:0000256" key="1">
    <source>
        <dbReference type="ARBA" id="ARBA00004651"/>
    </source>
</evidence>
<dbReference type="FunFam" id="2.10.50.30:FF:000004">
    <property type="entry name" value="Taste receptor type 1 member 3-like protein"/>
    <property type="match status" value="1"/>
</dbReference>
<dbReference type="InterPro" id="IPR038550">
    <property type="entry name" value="GPCR_3_9-Cys_sf"/>
</dbReference>
<feature type="transmembrane region" description="Helical" evidence="13">
    <location>
        <begin position="889"/>
        <end position="909"/>
    </location>
</feature>
<keyword evidence="6" id="KW-0297">G-protein coupled receptor</keyword>
<evidence type="ECO:0000256" key="8">
    <source>
        <dbReference type="ARBA" id="ARBA00023170"/>
    </source>
</evidence>
<dbReference type="InterPro" id="IPR028082">
    <property type="entry name" value="Peripla_BP_I"/>
</dbReference>
<feature type="transmembrane region" description="Helical" evidence="13">
    <location>
        <begin position="861"/>
        <end position="883"/>
    </location>
</feature>
<evidence type="ECO:0000313" key="15">
    <source>
        <dbReference type="EMBL" id="KAJ8400732.1"/>
    </source>
</evidence>
<dbReference type="GO" id="GO:0050916">
    <property type="term" value="P:sensory perception of sweet taste"/>
    <property type="evidence" value="ECO:0007669"/>
    <property type="project" value="TreeGrafter"/>
</dbReference>
<comment type="caution">
    <text evidence="15">The sequence shown here is derived from an EMBL/GenBank/DDBJ whole genome shotgun (WGS) entry which is preliminary data.</text>
</comment>
<feature type="transmembrane region" description="Helical" evidence="13">
    <location>
        <begin position="738"/>
        <end position="758"/>
    </location>
</feature>
<dbReference type="Gene3D" id="2.10.50.30">
    <property type="entry name" value="GPCR, family 3, nine cysteines domain"/>
    <property type="match status" value="1"/>
</dbReference>
<dbReference type="Gene3D" id="3.40.50.2300">
    <property type="match status" value="2"/>
</dbReference>
<dbReference type="PROSITE" id="PS50259">
    <property type="entry name" value="G_PROTEIN_RECEP_F3_4"/>
    <property type="match status" value="1"/>
</dbReference>
<feature type="transmembrane region" description="Helical" evidence="13">
    <location>
        <begin position="700"/>
        <end position="723"/>
    </location>
</feature>
<dbReference type="GO" id="GO:0050917">
    <property type="term" value="P:sensory perception of umami taste"/>
    <property type="evidence" value="ECO:0007669"/>
    <property type="project" value="TreeGrafter"/>
</dbReference>
<feature type="transmembrane region" description="Helical" evidence="13">
    <location>
        <begin position="825"/>
        <end position="849"/>
    </location>
</feature>
<dbReference type="PANTHER" id="PTHR24061">
    <property type="entry name" value="CALCIUM-SENSING RECEPTOR-RELATED"/>
    <property type="match status" value="1"/>
</dbReference>
<sequence>MCKVLAKVKAQHKTCLSELSTYSLCVTSQSSGETVIQAHAVPWRILVVPAAVCLPAGRSFCLLTACPADPVLQVPVRAPRRIPLSRPLGVTMVVLLRLLVLCWVFGRGRGDEKPEWFQDISIDLFESPGNFSVGGLFPINEITSNLIHREEPDDIHCDSLNENGLGLSLVMKFAVDEINGDAKLLPGVRMGFQIFDTCRQSSVIVKPTMLFLSKGTTNEVSVLCNYTEYSTRVMAVIGPQTSDMTSVIAKLFGFFLMPQISYAATSDRFSDKKLYPSFLRTVPSDRWQAEAIISLLKKFKWTWVAMVGSEDEYGKQGLRELSSLADQNSICVAYEALIPVYEDSGDVVREILQRINETEVSVVVVFSLYKPAIAFFTEVINRKMRAVWVGSTSWALHYQVTSLPNINTVGTMVVFADMTQKLDLLEDYAKELFSKLGKKREVRMQQDSPPPNTTKSSLFDPCPVCWNLSPDNISIMMTPLLQLTASSVYTAVYSVAHAMHRLLECNSTTCHKRADHNIYPWQLLEELKEISFEVGGEQFTFDNKGNPNFGYFVKTWYWQKDNVTFQNIGDFYQNLTINETLIKWHTPNSKVPMSTCSANCEPGQVRRVKGFHSCCFDCIECREGTFQNRTEDIQCTDCPKGQWSKQRSTNCTFPDYEFLSWTDPEALALLLVGVVLLTCQGAVGVLFLNHHGTPMVRASGGPLSILTLLSLMGGCASLVLFLGKPNNGACYLQQPLNAIFPTVTLSTILALSLQVVCVTEFPDQAVSHLDQLRGLGSWLLVLACCGVQAGFCGWFLQEGTSLSVYLATMEVKFVSMFLRCPVKPMLGFGLMQGFNGLLALVSFMCTFMAQKPAKQYNLARDITFSTLVYCVVWVVFIPIYTSLTGKNTSIIQVTAVLLSNMGLVAAFFFPKCHLLLTKPELNTAEYFHTFLEGTPPTPQEDQNQ</sequence>
<dbReference type="InterPro" id="IPR001828">
    <property type="entry name" value="ANF_lig-bd_rcpt"/>
</dbReference>
<dbReference type="InterPro" id="IPR000068">
    <property type="entry name" value="GPCR_3_Ca_sens_rcpt-rel"/>
</dbReference>
<keyword evidence="8" id="KW-0675">Receptor</keyword>
<proteinExistence type="inferred from homology"/>
<dbReference type="EMBL" id="JAINUG010000075">
    <property type="protein sequence ID" value="KAJ8400732.1"/>
    <property type="molecule type" value="Genomic_DNA"/>
</dbReference>
<evidence type="ECO:0000256" key="2">
    <source>
        <dbReference type="ARBA" id="ARBA00022475"/>
    </source>
</evidence>
<protein>
    <recommendedName>
        <fullName evidence="12">Taste receptor type 1 member 3</fullName>
    </recommendedName>
</protein>
<organism evidence="15 16">
    <name type="scientific">Aldrovandia affinis</name>
    <dbReference type="NCBI Taxonomy" id="143900"/>
    <lineage>
        <taxon>Eukaryota</taxon>
        <taxon>Metazoa</taxon>
        <taxon>Chordata</taxon>
        <taxon>Craniata</taxon>
        <taxon>Vertebrata</taxon>
        <taxon>Euteleostomi</taxon>
        <taxon>Actinopterygii</taxon>
        <taxon>Neopterygii</taxon>
        <taxon>Teleostei</taxon>
        <taxon>Notacanthiformes</taxon>
        <taxon>Halosauridae</taxon>
        <taxon>Aldrovandia</taxon>
    </lineage>
</organism>
<keyword evidence="5 13" id="KW-1133">Transmembrane helix</keyword>
<evidence type="ECO:0000256" key="9">
    <source>
        <dbReference type="ARBA" id="ARBA00023180"/>
    </source>
</evidence>
<dbReference type="InterPro" id="IPR000337">
    <property type="entry name" value="GPCR_3"/>
</dbReference>
<evidence type="ECO:0000256" key="5">
    <source>
        <dbReference type="ARBA" id="ARBA00022989"/>
    </source>
</evidence>
<evidence type="ECO:0000259" key="14">
    <source>
        <dbReference type="PROSITE" id="PS50259"/>
    </source>
</evidence>
<keyword evidence="2" id="KW-1003">Cell membrane</keyword>
<name>A0AAD7SEC8_9TELE</name>
<dbReference type="PANTHER" id="PTHR24061:SF435">
    <property type="entry name" value="TASTE RECEPTOR TYPE 1 MEMBER 3"/>
    <property type="match status" value="1"/>
</dbReference>
<evidence type="ECO:0000256" key="12">
    <source>
        <dbReference type="ARBA" id="ARBA00040705"/>
    </source>
</evidence>
<dbReference type="GO" id="GO:0004930">
    <property type="term" value="F:G protein-coupled receptor activity"/>
    <property type="evidence" value="ECO:0007669"/>
    <property type="project" value="UniProtKB-KW"/>
</dbReference>
<keyword evidence="4" id="KW-0732">Signal</keyword>
<dbReference type="GO" id="GO:0005886">
    <property type="term" value="C:plasma membrane"/>
    <property type="evidence" value="ECO:0007669"/>
    <property type="project" value="UniProtKB-SubCell"/>
</dbReference>
<dbReference type="SUPFAM" id="SSF53822">
    <property type="entry name" value="Periplasmic binding protein-like I"/>
    <property type="match status" value="1"/>
</dbReference>
<feature type="transmembrane region" description="Helical" evidence="13">
    <location>
        <begin position="666"/>
        <end position="688"/>
    </location>
</feature>
<accession>A0AAD7SEC8</accession>
<keyword evidence="16" id="KW-1185">Reference proteome</keyword>
<dbReference type="CDD" id="cd15290">
    <property type="entry name" value="7tmC_TAS1R3"/>
    <property type="match status" value="1"/>
</dbReference>
<keyword evidence="9" id="KW-0325">Glycoprotein</keyword>
<feature type="transmembrane region" description="Helical" evidence="13">
    <location>
        <begin position="778"/>
        <end position="796"/>
    </location>
</feature>
<evidence type="ECO:0000256" key="6">
    <source>
        <dbReference type="ARBA" id="ARBA00023040"/>
    </source>
</evidence>
<dbReference type="FunFam" id="3.40.50.2300:FF:000016">
    <property type="entry name" value="Taste 1 receptor member 2"/>
    <property type="match status" value="1"/>
</dbReference>
<dbReference type="AlphaFoldDB" id="A0AAD7SEC8"/>
<comment type="subcellular location">
    <subcellularLocation>
        <location evidence="1">Cell membrane</location>
        <topology evidence="1">Multi-pass membrane protein</topology>
    </subcellularLocation>
</comment>
<dbReference type="Proteomes" id="UP001221898">
    <property type="component" value="Unassembled WGS sequence"/>
</dbReference>
<dbReference type="InterPro" id="IPR017978">
    <property type="entry name" value="GPCR_3_C"/>
</dbReference>
<evidence type="ECO:0000256" key="7">
    <source>
        <dbReference type="ARBA" id="ARBA00023136"/>
    </source>
</evidence>
<dbReference type="Pfam" id="PF07562">
    <property type="entry name" value="NCD3G"/>
    <property type="match status" value="1"/>
</dbReference>
<keyword evidence="10" id="KW-0807">Transducer</keyword>
<keyword evidence="7 13" id="KW-0472">Membrane</keyword>
<evidence type="ECO:0000256" key="3">
    <source>
        <dbReference type="ARBA" id="ARBA00022692"/>
    </source>
</evidence>